<gene>
    <name evidence="1" type="ORF">NDU88_005941</name>
</gene>
<protein>
    <submittedName>
        <fullName evidence="1">Uncharacterized protein</fullName>
    </submittedName>
</protein>
<keyword evidence="2" id="KW-1185">Reference proteome</keyword>
<sequence>MVADGGFEGGVVAFCLFSAPDLLGFSAFPFGGLKVCGEPGGFLVGAGVGGFSKWSEGVGAVVKSLLEVEASFQLVVEMGVKRMLDPGQLNISEN</sequence>
<evidence type="ECO:0000313" key="2">
    <source>
        <dbReference type="Proteomes" id="UP001066276"/>
    </source>
</evidence>
<accession>A0AAV7LMU8</accession>
<comment type="caution">
    <text evidence="1">The sequence shown here is derived from an EMBL/GenBank/DDBJ whole genome shotgun (WGS) entry which is preliminary data.</text>
</comment>
<reference evidence="1" key="1">
    <citation type="journal article" date="2022" name="bioRxiv">
        <title>Sequencing and chromosome-scale assembly of the giantPleurodeles waltlgenome.</title>
        <authorList>
            <person name="Brown T."/>
            <person name="Elewa A."/>
            <person name="Iarovenko S."/>
            <person name="Subramanian E."/>
            <person name="Araus A.J."/>
            <person name="Petzold A."/>
            <person name="Susuki M."/>
            <person name="Suzuki K.-i.T."/>
            <person name="Hayashi T."/>
            <person name="Toyoda A."/>
            <person name="Oliveira C."/>
            <person name="Osipova E."/>
            <person name="Leigh N.D."/>
            <person name="Simon A."/>
            <person name="Yun M.H."/>
        </authorList>
    </citation>
    <scope>NUCLEOTIDE SEQUENCE</scope>
    <source>
        <strain evidence="1">20211129_DDA</strain>
        <tissue evidence="1">Liver</tissue>
    </source>
</reference>
<evidence type="ECO:0000313" key="1">
    <source>
        <dbReference type="EMBL" id="KAJ1092831.1"/>
    </source>
</evidence>
<dbReference type="EMBL" id="JANPWB010000015">
    <property type="protein sequence ID" value="KAJ1092831.1"/>
    <property type="molecule type" value="Genomic_DNA"/>
</dbReference>
<proteinExistence type="predicted"/>
<organism evidence="1 2">
    <name type="scientific">Pleurodeles waltl</name>
    <name type="common">Iberian ribbed newt</name>
    <dbReference type="NCBI Taxonomy" id="8319"/>
    <lineage>
        <taxon>Eukaryota</taxon>
        <taxon>Metazoa</taxon>
        <taxon>Chordata</taxon>
        <taxon>Craniata</taxon>
        <taxon>Vertebrata</taxon>
        <taxon>Euteleostomi</taxon>
        <taxon>Amphibia</taxon>
        <taxon>Batrachia</taxon>
        <taxon>Caudata</taxon>
        <taxon>Salamandroidea</taxon>
        <taxon>Salamandridae</taxon>
        <taxon>Pleurodelinae</taxon>
        <taxon>Pleurodeles</taxon>
    </lineage>
</organism>
<dbReference type="Proteomes" id="UP001066276">
    <property type="component" value="Chromosome 11"/>
</dbReference>
<name>A0AAV7LMU8_PLEWA</name>
<dbReference type="AlphaFoldDB" id="A0AAV7LMU8"/>